<evidence type="ECO:0008006" key="3">
    <source>
        <dbReference type="Google" id="ProtNLM"/>
    </source>
</evidence>
<dbReference type="AlphaFoldDB" id="A0A1F7UTQ9"/>
<name>A0A1F7UTQ9_9BACT</name>
<reference evidence="1 2" key="1">
    <citation type="journal article" date="2016" name="Nat. Commun.">
        <title>Thousands of microbial genomes shed light on interconnected biogeochemical processes in an aquifer system.</title>
        <authorList>
            <person name="Anantharaman K."/>
            <person name="Brown C.T."/>
            <person name="Hug L.A."/>
            <person name="Sharon I."/>
            <person name="Castelle C.J."/>
            <person name="Probst A.J."/>
            <person name="Thomas B.C."/>
            <person name="Singh A."/>
            <person name="Wilkins M.J."/>
            <person name="Karaoz U."/>
            <person name="Brodie E.L."/>
            <person name="Williams K.H."/>
            <person name="Hubbard S.S."/>
            <person name="Banfield J.F."/>
        </authorList>
    </citation>
    <scope>NUCLEOTIDE SEQUENCE [LARGE SCALE GENOMIC DNA]</scope>
</reference>
<accession>A0A1F7UTQ9</accession>
<evidence type="ECO:0000313" key="1">
    <source>
        <dbReference type="EMBL" id="OGL81681.1"/>
    </source>
</evidence>
<sequence length="303" mass="35224">MFSSNQERLQRAILEAITYFDVFSYPLTTLQVWQNLRTRTTYASVYEALKKSALLKKKLQCVNGMWHLRGGDQCIKERELRYRGSKSKVEKAVRFARLLQWFPGIEAVYVCNSLGFLHAKSESDIDLFIVTRNGRIWSTRFFAVLLAELTGFRPKSDHAKDGLCLSFFAASGAPMETLALPNDVYYLYWMSKLRPVFARAEAQARFWRSNSWVHKELPQAEEIYPPKCVMVLKEQRGSGGWKIGDVIERILRNVQMRIMPPYLKDAANKNTSVVVSDKFLKFHDHDKREQYRKEYEARLATVA</sequence>
<protein>
    <recommendedName>
        <fullName evidence="3">Polymerase nucleotidyl transferase domain-containing protein</fullName>
    </recommendedName>
</protein>
<dbReference type="EMBL" id="MGEJ01000003">
    <property type="protein sequence ID" value="OGL81681.1"/>
    <property type="molecule type" value="Genomic_DNA"/>
</dbReference>
<organism evidence="1 2">
    <name type="scientific">Candidatus Uhrbacteria bacterium RIFCSPLOWO2_01_FULL_47_24</name>
    <dbReference type="NCBI Taxonomy" id="1802401"/>
    <lineage>
        <taxon>Bacteria</taxon>
        <taxon>Candidatus Uhriibacteriota</taxon>
    </lineage>
</organism>
<evidence type="ECO:0000313" key="2">
    <source>
        <dbReference type="Proteomes" id="UP000176897"/>
    </source>
</evidence>
<proteinExistence type="predicted"/>
<dbReference type="Proteomes" id="UP000176897">
    <property type="component" value="Unassembled WGS sequence"/>
</dbReference>
<comment type="caution">
    <text evidence="1">The sequence shown here is derived from an EMBL/GenBank/DDBJ whole genome shotgun (WGS) entry which is preliminary data.</text>
</comment>
<gene>
    <name evidence="1" type="ORF">A3B21_04500</name>
</gene>
<dbReference type="STRING" id="1802401.A3B21_04500"/>